<keyword evidence="2 7" id="KW-0813">Transport</keyword>
<keyword evidence="5 7" id="KW-1133">Transmembrane helix</keyword>
<feature type="transmembrane region" description="Helical" evidence="7">
    <location>
        <begin position="194"/>
        <end position="215"/>
    </location>
</feature>
<gene>
    <name evidence="9" type="ORF">R9Z33_15390</name>
</gene>
<dbReference type="Proteomes" id="UP001305521">
    <property type="component" value="Chromosome"/>
</dbReference>
<evidence type="ECO:0000256" key="7">
    <source>
        <dbReference type="RuleBase" id="RU363032"/>
    </source>
</evidence>
<keyword evidence="3" id="KW-1003">Cell membrane</keyword>
<evidence type="ECO:0000256" key="6">
    <source>
        <dbReference type="ARBA" id="ARBA00023136"/>
    </source>
</evidence>
<organism evidence="9 10">
    <name type="scientific">Sediminicoccus rosea</name>
    <dbReference type="NCBI Taxonomy" id="1225128"/>
    <lineage>
        <taxon>Bacteria</taxon>
        <taxon>Pseudomonadati</taxon>
        <taxon>Pseudomonadota</taxon>
        <taxon>Alphaproteobacteria</taxon>
        <taxon>Acetobacterales</taxon>
        <taxon>Roseomonadaceae</taxon>
        <taxon>Sediminicoccus</taxon>
    </lineage>
</organism>
<evidence type="ECO:0000256" key="5">
    <source>
        <dbReference type="ARBA" id="ARBA00022989"/>
    </source>
</evidence>
<dbReference type="PANTHER" id="PTHR43386">
    <property type="entry name" value="OLIGOPEPTIDE TRANSPORT SYSTEM PERMEASE PROTEIN APPC"/>
    <property type="match status" value="1"/>
</dbReference>
<feature type="transmembrane region" description="Helical" evidence="7">
    <location>
        <begin position="72"/>
        <end position="95"/>
    </location>
</feature>
<feature type="transmembrane region" description="Helical" evidence="7">
    <location>
        <begin position="235"/>
        <end position="257"/>
    </location>
</feature>
<dbReference type="EMBL" id="CP137852">
    <property type="protein sequence ID" value="WPB83485.1"/>
    <property type="molecule type" value="Genomic_DNA"/>
</dbReference>
<feature type="transmembrane region" description="Helical" evidence="7">
    <location>
        <begin position="7"/>
        <end position="29"/>
    </location>
</feature>
<reference evidence="9 10" key="1">
    <citation type="submission" date="2023-11" db="EMBL/GenBank/DDBJ databases">
        <title>Arctic aerobic anoxygenic photoheterotroph Sediminicoccus rosea KRV36 adapts its photosynthesis to long days of polar summer.</title>
        <authorList>
            <person name="Tomasch J."/>
            <person name="Kopejtka K."/>
            <person name="Bily T."/>
            <person name="Gardiner A.T."/>
            <person name="Gardian Z."/>
            <person name="Shivaramu S."/>
            <person name="Koblizek M."/>
            <person name="Engelhardt F."/>
            <person name="Kaftan D."/>
        </authorList>
    </citation>
    <scope>NUCLEOTIDE SEQUENCE [LARGE SCALE GENOMIC DNA]</scope>
    <source>
        <strain evidence="9 10">R-30</strain>
    </source>
</reference>
<dbReference type="PROSITE" id="PS50928">
    <property type="entry name" value="ABC_TM1"/>
    <property type="match status" value="1"/>
</dbReference>
<dbReference type="RefSeq" id="WP_318647460.1">
    <property type="nucleotide sequence ID" value="NZ_CP137852.1"/>
</dbReference>
<evidence type="ECO:0000256" key="4">
    <source>
        <dbReference type="ARBA" id="ARBA00022692"/>
    </source>
</evidence>
<name>A0ABZ0PE44_9PROT</name>
<dbReference type="PANTHER" id="PTHR43386:SF25">
    <property type="entry name" value="PEPTIDE ABC TRANSPORTER PERMEASE PROTEIN"/>
    <property type="match status" value="1"/>
</dbReference>
<comment type="subcellular location">
    <subcellularLocation>
        <location evidence="1 7">Cell membrane</location>
        <topology evidence="1 7">Multi-pass membrane protein</topology>
    </subcellularLocation>
</comment>
<dbReference type="InterPro" id="IPR000515">
    <property type="entry name" value="MetI-like"/>
</dbReference>
<evidence type="ECO:0000256" key="2">
    <source>
        <dbReference type="ARBA" id="ARBA00022448"/>
    </source>
</evidence>
<evidence type="ECO:0000256" key="3">
    <source>
        <dbReference type="ARBA" id="ARBA00022475"/>
    </source>
</evidence>
<dbReference type="InterPro" id="IPR025966">
    <property type="entry name" value="OppC_N"/>
</dbReference>
<evidence type="ECO:0000256" key="1">
    <source>
        <dbReference type="ARBA" id="ARBA00004651"/>
    </source>
</evidence>
<evidence type="ECO:0000259" key="8">
    <source>
        <dbReference type="PROSITE" id="PS50928"/>
    </source>
</evidence>
<dbReference type="Pfam" id="PF00528">
    <property type="entry name" value="BPD_transp_1"/>
    <property type="match status" value="1"/>
</dbReference>
<accession>A0ABZ0PE44</accession>
<protein>
    <submittedName>
        <fullName evidence="9">ABC transporter permease</fullName>
    </submittedName>
</protein>
<keyword evidence="6 7" id="KW-0472">Membrane</keyword>
<dbReference type="Gene3D" id="1.10.3720.10">
    <property type="entry name" value="MetI-like"/>
    <property type="match status" value="1"/>
</dbReference>
<evidence type="ECO:0000313" key="10">
    <source>
        <dbReference type="Proteomes" id="UP001305521"/>
    </source>
</evidence>
<keyword evidence="4 7" id="KW-0812">Transmembrane</keyword>
<dbReference type="Pfam" id="PF12911">
    <property type="entry name" value="OppC_N"/>
    <property type="match status" value="1"/>
</dbReference>
<proteinExistence type="inferred from homology"/>
<dbReference type="SUPFAM" id="SSF161098">
    <property type="entry name" value="MetI-like"/>
    <property type="match status" value="1"/>
</dbReference>
<evidence type="ECO:0000313" key="9">
    <source>
        <dbReference type="EMBL" id="WPB83485.1"/>
    </source>
</evidence>
<comment type="similarity">
    <text evidence="7">Belongs to the binding-protein-dependent transport system permease family.</text>
</comment>
<sequence>MSRIPRTLWVGGIIVTAIVILAILGPWIAPFEPDAFNVRSRLQPPSTTHWFGTDEFGRDVFSRVLAGAHHSLLMGFGATFISLVIGVPLGLIAAFRRGWTEEAIMRGVDLMISIPPVLLGLLILAVTDPGLGKTILAVGLVYVPIMTRVARAVALDLLAEDFVEAARARGEGAYHILVREILPNAWPPLIVETALRITFAILLGSALSFLGLGPQPPDSEWGLMIAESRPFISEAPWIGLAPGLCLCVLLIAVNIVGEGLRDLLDPRLRGRGH</sequence>
<keyword evidence="10" id="KW-1185">Reference proteome</keyword>
<dbReference type="CDD" id="cd06261">
    <property type="entry name" value="TM_PBP2"/>
    <property type="match status" value="1"/>
</dbReference>
<dbReference type="InterPro" id="IPR050366">
    <property type="entry name" value="BP-dependent_transpt_permease"/>
</dbReference>
<dbReference type="InterPro" id="IPR035906">
    <property type="entry name" value="MetI-like_sf"/>
</dbReference>
<feature type="domain" description="ABC transmembrane type-1" evidence="8">
    <location>
        <begin position="68"/>
        <end position="257"/>
    </location>
</feature>